<evidence type="ECO:0000256" key="9">
    <source>
        <dbReference type="SAM" id="Phobius"/>
    </source>
</evidence>
<keyword evidence="7 9" id="KW-0472">Membrane</keyword>
<evidence type="ECO:0000256" key="2">
    <source>
        <dbReference type="ARBA" id="ARBA00022692"/>
    </source>
</evidence>
<dbReference type="InterPro" id="IPR050173">
    <property type="entry name" value="ABC_transporter_C-like"/>
</dbReference>
<evidence type="ECO:0000259" key="10">
    <source>
        <dbReference type="PROSITE" id="PS50929"/>
    </source>
</evidence>
<dbReference type="OrthoDB" id="201048at2759"/>
<dbReference type="Pfam" id="PF00664">
    <property type="entry name" value="ABC_membrane"/>
    <property type="match status" value="1"/>
</dbReference>
<keyword evidence="2 9" id="KW-0812">Transmembrane</keyword>
<reference evidence="11" key="1">
    <citation type="submission" date="2021-02" db="EMBL/GenBank/DDBJ databases">
        <authorList>
            <person name="Palmer J.M."/>
        </authorList>
    </citation>
    <scope>NUCLEOTIDE SEQUENCE</scope>
    <source>
        <strain evidence="11">SCRP734</strain>
    </source>
</reference>
<keyword evidence="12" id="KW-1185">Reference proteome</keyword>
<feature type="compositionally biased region" description="Polar residues" evidence="8">
    <location>
        <begin position="282"/>
        <end position="296"/>
    </location>
</feature>
<gene>
    <name evidence="11" type="ORF">PHYPSEUDO_015379</name>
</gene>
<sequence>MMAPSHNAIDDVNTPKLNDGNVKDAGRLIENEEREEGRVSAAVFWRYFQSMGGLKVLLLLLVIQTLRQGCQFNMTVYALLGGGSALMVLARALTLAIAGFRAARDLFRLLTHGLLSVPLRFFDIHPIGRIVNRFGACDGDLHREHTDCVCSSPRVPVRRFAKFYLMPFREISRLLKVASSPVLSHISRVEEGVTTIRVFGPQYVEQTVAENFSRNDVNARAWFCDFVVATWFQIRMELIGSGVMSALPTRLHLASTRLVVAGNRDGPDHGARLGQQLGPFRSKTSSSATNKEVFQY</sequence>
<dbReference type="GO" id="GO:0140359">
    <property type="term" value="F:ABC-type transporter activity"/>
    <property type="evidence" value="ECO:0007669"/>
    <property type="project" value="InterPro"/>
</dbReference>
<keyword evidence="3" id="KW-0677">Repeat</keyword>
<evidence type="ECO:0000256" key="3">
    <source>
        <dbReference type="ARBA" id="ARBA00022737"/>
    </source>
</evidence>
<dbReference type="GO" id="GO:0012505">
    <property type="term" value="C:endomembrane system"/>
    <property type="evidence" value="ECO:0007669"/>
    <property type="project" value="UniProtKB-SubCell"/>
</dbReference>
<evidence type="ECO:0000256" key="6">
    <source>
        <dbReference type="ARBA" id="ARBA00022989"/>
    </source>
</evidence>
<evidence type="ECO:0000256" key="1">
    <source>
        <dbReference type="ARBA" id="ARBA00004127"/>
    </source>
</evidence>
<dbReference type="GO" id="GO:0016020">
    <property type="term" value="C:membrane"/>
    <property type="evidence" value="ECO:0007669"/>
    <property type="project" value="InterPro"/>
</dbReference>
<dbReference type="GO" id="GO:0005524">
    <property type="term" value="F:ATP binding"/>
    <property type="evidence" value="ECO:0007669"/>
    <property type="project" value="UniProtKB-KW"/>
</dbReference>
<evidence type="ECO:0000313" key="12">
    <source>
        <dbReference type="Proteomes" id="UP000694044"/>
    </source>
</evidence>
<dbReference type="PANTHER" id="PTHR24223">
    <property type="entry name" value="ATP-BINDING CASSETTE SUB-FAMILY C"/>
    <property type="match status" value="1"/>
</dbReference>
<dbReference type="AlphaFoldDB" id="A0A8T1W3W4"/>
<evidence type="ECO:0000256" key="8">
    <source>
        <dbReference type="SAM" id="MobiDB-lite"/>
    </source>
</evidence>
<organism evidence="11 12">
    <name type="scientific">Phytophthora pseudosyringae</name>
    <dbReference type="NCBI Taxonomy" id="221518"/>
    <lineage>
        <taxon>Eukaryota</taxon>
        <taxon>Sar</taxon>
        <taxon>Stramenopiles</taxon>
        <taxon>Oomycota</taxon>
        <taxon>Peronosporomycetes</taxon>
        <taxon>Peronosporales</taxon>
        <taxon>Peronosporaceae</taxon>
        <taxon>Phytophthora</taxon>
    </lineage>
</organism>
<keyword evidence="5" id="KW-0067">ATP-binding</keyword>
<protein>
    <recommendedName>
        <fullName evidence="10">ABC transmembrane type-1 domain-containing protein</fullName>
    </recommendedName>
</protein>
<dbReference type="PROSITE" id="PS50929">
    <property type="entry name" value="ABC_TM1F"/>
    <property type="match status" value="1"/>
</dbReference>
<dbReference type="PANTHER" id="PTHR24223:SF443">
    <property type="entry name" value="MULTIDRUG-RESISTANCE LIKE PROTEIN 1, ISOFORM I"/>
    <property type="match status" value="1"/>
</dbReference>
<evidence type="ECO:0000256" key="7">
    <source>
        <dbReference type="ARBA" id="ARBA00023136"/>
    </source>
</evidence>
<dbReference type="EMBL" id="JAGDFM010000095">
    <property type="protein sequence ID" value="KAG7386699.1"/>
    <property type="molecule type" value="Genomic_DNA"/>
</dbReference>
<accession>A0A8T1W3W4</accession>
<name>A0A8T1W3W4_9STRA</name>
<feature type="domain" description="ABC transmembrane type-1" evidence="10">
    <location>
        <begin position="76"/>
        <end position="134"/>
    </location>
</feature>
<comment type="subcellular location">
    <subcellularLocation>
        <location evidence="1">Endomembrane system</location>
        <topology evidence="1">Multi-pass membrane protein</topology>
    </subcellularLocation>
</comment>
<evidence type="ECO:0000256" key="4">
    <source>
        <dbReference type="ARBA" id="ARBA00022741"/>
    </source>
</evidence>
<dbReference type="Proteomes" id="UP000694044">
    <property type="component" value="Unassembled WGS sequence"/>
</dbReference>
<comment type="caution">
    <text evidence="11">The sequence shown here is derived from an EMBL/GenBank/DDBJ whole genome shotgun (WGS) entry which is preliminary data.</text>
</comment>
<evidence type="ECO:0000313" key="11">
    <source>
        <dbReference type="EMBL" id="KAG7386699.1"/>
    </source>
</evidence>
<proteinExistence type="predicted"/>
<feature type="transmembrane region" description="Helical" evidence="9">
    <location>
        <begin position="75"/>
        <end position="100"/>
    </location>
</feature>
<keyword evidence="6 9" id="KW-1133">Transmembrane helix</keyword>
<dbReference type="InterPro" id="IPR011527">
    <property type="entry name" value="ABC1_TM_dom"/>
</dbReference>
<evidence type="ECO:0000256" key="5">
    <source>
        <dbReference type="ARBA" id="ARBA00022840"/>
    </source>
</evidence>
<feature type="transmembrane region" description="Helical" evidence="9">
    <location>
        <begin position="44"/>
        <end position="63"/>
    </location>
</feature>
<keyword evidence="4" id="KW-0547">Nucleotide-binding</keyword>
<feature type="region of interest" description="Disordered" evidence="8">
    <location>
        <begin position="270"/>
        <end position="296"/>
    </location>
</feature>